<feature type="region of interest" description="Disordered" evidence="1">
    <location>
        <begin position="1"/>
        <end position="24"/>
    </location>
</feature>
<comment type="caution">
    <text evidence="3">The sequence shown here is derived from an EMBL/GenBank/DDBJ whole genome shotgun (WGS) entry which is preliminary data.</text>
</comment>
<keyword evidence="2" id="KW-0472">Membrane</keyword>
<accession>A0AAV5HP42</accession>
<dbReference type="AlphaFoldDB" id="A0AAV5HP42"/>
<reference evidence="3 4" key="1">
    <citation type="journal article" date="2021" name="Commun. Biol.">
        <title>The genome of Shorea leprosula (Dipterocarpaceae) highlights the ecological relevance of drought in aseasonal tropical rainforests.</title>
        <authorList>
            <person name="Ng K.K.S."/>
            <person name="Kobayashi M.J."/>
            <person name="Fawcett J.A."/>
            <person name="Hatakeyama M."/>
            <person name="Paape T."/>
            <person name="Ng C.H."/>
            <person name="Ang C.C."/>
            <person name="Tnah L.H."/>
            <person name="Lee C.T."/>
            <person name="Nishiyama T."/>
            <person name="Sese J."/>
            <person name="O'Brien M.J."/>
            <person name="Copetti D."/>
            <person name="Mohd Noor M.I."/>
            <person name="Ong R.C."/>
            <person name="Putra M."/>
            <person name="Sireger I.Z."/>
            <person name="Indrioko S."/>
            <person name="Kosugi Y."/>
            <person name="Izuno A."/>
            <person name="Isagi Y."/>
            <person name="Lee S.L."/>
            <person name="Shimizu K.K."/>
        </authorList>
    </citation>
    <scope>NUCLEOTIDE SEQUENCE [LARGE SCALE GENOMIC DNA]</scope>
    <source>
        <strain evidence="3">214</strain>
    </source>
</reference>
<evidence type="ECO:0000313" key="4">
    <source>
        <dbReference type="Proteomes" id="UP001054252"/>
    </source>
</evidence>
<feature type="transmembrane region" description="Helical" evidence="2">
    <location>
        <begin position="29"/>
        <end position="53"/>
    </location>
</feature>
<proteinExistence type="predicted"/>
<feature type="compositionally biased region" description="Pro residues" evidence="1">
    <location>
        <begin position="1"/>
        <end position="21"/>
    </location>
</feature>
<sequence>MAFPRLPPMPPGSDPPRPSPPDSSTQFKLAVIIGAIVAIGLLLFVVFLVYHWAPSVRRLPRLPSRDDRRCNAGFHHLGQCLRDVVLFIALTATADEEDDEQKEPNRNDGPYNHSKFELGA</sequence>
<organism evidence="3 4">
    <name type="scientific">Rubroshorea leprosula</name>
    <dbReference type="NCBI Taxonomy" id="152421"/>
    <lineage>
        <taxon>Eukaryota</taxon>
        <taxon>Viridiplantae</taxon>
        <taxon>Streptophyta</taxon>
        <taxon>Embryophyta</taxon>
        <taxon>Tracheophyta</taxon>
        <taxon>Spermatophyta</taxon>
        <taxon>Magnoliopsida</taxon>
        <taxon>eudicotyledons</taxon>
        <taxon>Gunneridae</taxon>
        <taxon>Pentapetalae</taxon>
        <taxon>rosids</taxon>
        <taxon>malvids</taxon>
        <taxon>Malvales</taxon>
        <taxon>Dipterocarpaceae</taxon>
        <taxon>Rubroshorea</taxon>
    </lineage>
</organism>
<keyword evidence="4" id="KW-1185">Reference proteome</keyword>
<keyword evidence="2" id="KW-0812">Transmembrane</keyword>
<name>A0AAV5HP42_9ROSI</name>
<dbReference type="EMBL" id="BPVZ01000004">
    <property type="protein sequence ID" value="GKU90592.1"/>
    <property type="molecule type" value="Genomic_DNA"/>
</dbReference>
<evidence type="ECO:0000256" key="1">
    <source>
        <dbReference type="SAM" id="MobiDB-lite"/>
    </source>
</evidence>
<keyword evidence="2" id="KW-1133">Transmembrane helix</keyword>
<dbReference type="Proteomes" id="UP001054252">
    <property type="component" value="Unassembled WGS sequence"/>
</dbReference>
<gene>
    <name evidence="3" type="ORF">SLEP1_g4572</name>
</gene>
<evidence type="ECO:0000313" key="3">
    <source>
        <dbReference type="EMBL" id="GKU90592.1"/>
    </source>
</evidence>
<protein>
    <submittedName>
        <fullName evidence="3">Uncharacterized protein</fullName>
    </submittedName>
</protein>
<feature type="region of interest" description="Disordered" evidence="1">
    <location>
        <begin position="95"/>
        <end position="120"/>
    </location>
</feature>
<evidence type="ECO:0000256" key="2">
    <source>
        <dbReference type="SAM" id="Phobius"/>
    </source>
</evidence>